<dbReference type="EMBL" id="AP017312">
    <property type="protein sequence ID" value="BAU26398.1"/>
    <property type="molecule type" value="Genomic_DNA"/>
</dbReference>
<evidence type="ECO:0000256" key="5">
    <source>
        <dbReference type="ARBA" id="ARBA00023136"/>
    </source>
</evidence>
<dbReference type="GO" id="GO:0005886">
    <property type="term" value="C:plasma membrane"/>
    <property type="evidence" value="ECO:0007669"/>
    <property type="project" value="TreeGrafter"/>
</dbReference>
<dbReference type="OrthoDB" id="9802121at2"/>
<proteinExistence type="inferred from homology"/>
<dbReference type="InterPro" id="IPR006696">
    <property type="entry name" value="DUF423"/>
</dbReference>
<dbReference type="KEGG" id="asoc:CB4_00525"/>
<dbReference type="AlphaFoldDB" id="A0A0U5BE50"/>
<accession>A0A0U5BE50</accession>
<keyword evidence="3" id="KW-0812">Transmembrane</keyword>
<evidence type="ECO:0000256" key="3">
    <source>
        <dbReference type="ARBA" id="ARBA00022692"/>
    </source>
</evidence>
<keyword evidence="4" id="KW-1133">Transmembrane helix</keyword>
<comment type="similarity">
    <text evidence="2">Belongs to the UPF0382 family.</text>
</comment>
<evidence type="ECO:0000256" key="2">
    <source>
        <dbReference type="ARBA" id="ARBA00009694"/>
    </source>
</evidence>
<protein>
    <submittedName>
        <fullName evidence="6">Uncharacterized protein</fullName>
    </submittedName>
</protein>
<comment type="subcellular location">
    <subcellularLocation>
        <location evidence="1">Membrane</location>
        <topology evidence="1">Multi-pass membrane protein</topology>
    </subcellularLocation>
</comment>
<sequence>MGRLFIILGSFNMFMSVALGAFGAHVLRSLVTADRLATFNTGVHYHMIHALGLIAIGIFIGQIGVSKTLTWAGWLLQFGIICFSFSLYFLVMLNLPWLGAITPIGGVAFLIGWVLLAVSAAKKNRQ</sequence>
<keyword evidence="5" id="KW-0472">Membrane</keyword>
<dbReference type="Pfam" id="PF04241">
    <property type="entry name" value="DUF423"/>
    <property type="match status" value="1"/>
</dbReference>
<evidence type="ECO:0000256" key="1">
    <source>
        <dbReference type="ARBA" id="ARBA00004141"/>
    </source>
</evidence>
<keyword evidence="7" id="KW-1185">Reference proteome</keyword>
<dbReference type="PANTHER" id="PTHR43461:SF1">
    <property type="entry name" value="TRANSMEMBRANE PROTEIN 256"/>
    <property type="match status" value="1"/>
</dbReference>
<reference evidence="6 7" key="1">
    <citation type="submission" date="2015-12" db="EMBL/GenBank/DDBJ databases">
        <title>Genome sequence of Aneurinibacillus soli.</title>
        <authorList>
            <person name="Lee J.S."/>
            <person name="Lee K.C."/>
            <person name="Kim K.K."/>
            <person name="Lee B.W."/>
        </authorList>
    </citation>
    <scope>NUCLEOTIDE SEQUENCE [LARGE SCALE GENOMIC DNA]</scope>
    <source>
        <strain evidence="6 7">CB4</strain>
    </source>
</reference>
<evidence type="ECO:0000313" key="6">
    <source>
        <dbReference type="EMBL" id="BAU26398.1"/>
    </source>
</evidence>
<dbReference type="Proteomes" id="UP000217696">
    <property type="component" value="Chromosome"/>
</dbReference>
<organism evidence="6 7">
    <name type="scientific">Aneurinibacillus soli</name>
    <dbReference type="NCBI Taxonomy" id="1500254"/>
    <lineage>
        <taxon>Bacteria</taxon>
        <taxon>Bacillati</taxon>
        <taxon>Bacillota</taxon>
        <taxon>Bacilli</taxon>
        <taxon>Bacillales</taxon>
        <taxon>Paenibacillaceae</taxon>
        <taxon>Aneurinibacillus group</taxon>
        <taxon>Aneurinibacillus</taxon>
    </lineage>
</organism>
<dbReference type="PANTHER" id="PTHR43461">
    <property type="entry name" value="TRANSMEMBRANE PROTEIN 256"/>
    <property type="match status" value="1"/>
</dbReference>
<evidence type="ECO:0000256" key="4">
    <source>
        <dbReference type="ARBA" id="ARBA00022989"/>
    </source>
</evidence>
<name>A0A0U5BE50_9BACL</name>
<evidence type="ECO:0000313" key="7">
    <source>
        <dbReference type="Proteomes" id="UP000217696"/>
    </source>
</evidence>
<dbReference type="RefSeq" id="WP_096463451.1">
    <property type="nucleotide sequence ID" value="NZ_AP017312.1"/>
</dbReference>
<gene>
    <name evidence="6" type="ORF">CB4_00525</name>
</gene>